<dbReference type="OrthoDB" id="5339359at2"/>
<protein>
    <recommendedName>
        <fullName evidence="4">Lipoprotein</fullName>
    </recommendedName>
</protein>
<reference evidence="3" key="1">
    <citation type="submission" date="2016-10" db="EMBL/GenBank/DDBJ databases">
        <authorList>
            <person name="Varghese N."/>
            <person name="Submissions S."/>
        </authorList>
    </citation>
    <scope>NUCLEOTIDE SEQUENCE [LARGE SCALE GENOMIC DNA]</scope>
    <source>
        <strain evidence="3">DSM 26424</strain>
    </source>
</reference>
<dbReference type="STRING" id="555512.SAMN04487993_102026"/>
<evidence type="ECO:0008006" key="4">
    <source>
        <dbReference type="Google" id="ProtNLM"/>
    </source>
</evidence>
<keyword evidence="3" id="KW-1185">Reference proteome</keyword>
<dbReference type="EMBL" id="FNEJ01000020">
    <property type="protein sequence ID" value="SDJ16268.1"/>
    <property type="molecule type" value="Genomic_DNA"/>
</dbReference>
<evidence type="ECO:0000313" key="3">
    <source>
        <dbReference type="Proteomes" id="UP000199093"/>
    </source>
</evidence>
<keyword evidence="1" id="KW-0732">Signal</keyword>
<name>A0A1G8RH22_9RHOB</name>
<evidence type="ECO:0000256" key="1">
    <source>
        <dbReference type="SAM" id="SignalP"/>
    </source>
</evidence>
<proteinExistence type="predicted"/>
<sequence length="196" mass="21733">MSGPAVPRLLSRFCLLPLLLAAFLLSACATRSPHVPPPSAAEVMELAAALRSLGPDVDPEEAARMARISYDYPRELAVAWNVTDSAYIHNVKVNNGTRPRGLCYQWADDLEARLLQEDFRTIDLHRAIANAMTPLRIEHSTVIASAAGARMDQGIVLDPWRNGGDLYWGPVLEDTRYPWVEREKVFAAKRALAEGR</sequence>
<dbReference type="AlphaFoldDB" id="A0A1G8RH22"/>
<gene>
    <name evidence="2" type="ORF">SAMN04487993_102026</name>
</gene>
<organism evidence="2 3">
    <name type="scientific">Salipiger marinus</name>
    <dbReference type="NCBI Taxonomy" id="555512"/>
    <lineage>
        <taxon>Bacteria</taxon>
        <taxon>Pseudomonadati</taxon>
        <taxon>Pseudomonadota</taxon>
        <taxon>Alphaproteobacteria</taxon>
        <taxon>Rhodobacterales</taxon>
        <taxon>Roseobacteraceae</taxon>
        <taxon>Salipiger</taxon>
    </lineage>
</organism>
<feature type="signal peptide" evidence="1">
    <location>
        <begin position="1"/>
        <end position="29"/>
    </location>
</feature>
<accession>A0A1G8RH22</accession>
<evidence type="ECO:0000313" key="2">
    <source>
        <dbReference type="EMBL" id="SDJ16268.1"/>
    </source>
</evidence>
<dbReference type="Proteomes" id="UP000199093">
    <property type="component" value="Unassembled WGS sequence"/>
</dbReference>
<feature type="chain" id="PRO_5011615104" description="Lipoprotein" evidence="1">
    <location>
        <begin position="30"/>
        <end position="196"/>
    </location>
</feature>